<dbReference type="SUPFAM" id="SSF88723">
    <property type="entry name" value="PIN domain-like"/>
    <property type="match status" value="1"/>
</dbReference>
<dbReference type="GO" id="GO:0000287">
    <property type="term" value="F:magnesium ion binding"/>
    <property type="evidence" value="ECO:0007669"/>
    <property type="project" value="UniProtKB-UniRule"/>
</dbReference>
<dbReference type="GO" id="GO:0016787">
    <property type="term" value="F:hydrolase activity"/>
    <property type="evidence" value="ECO:0007669"/>
    <property type="project" value="UniProtKB-KW"/>
</dbReference>
<evidence type="ECO:0000256" key="3">
    <source>
        <dbReference type="ARBA" id="ARBA00022722"/>
    </source>
</evidence>
<keyword evidence="5 8" id="KW-0378">Hydrolase</keyword>
<evidence type="ECO:0000256" key="6">
    <source>
        <dbReference type="ARBA" id="ARBA00022842"/>
    </source>
</evidence>
<gene>
    <name evidence="8" type="primary">vapC</name>
    <name evidence="10" type="ORF">G127AT_12445</name>
</gene>
<keyword evidence="2 8" id="KW-1277">Toxin-antitoxin system</keyword>
<dbReference type="GO" id="GO:0004540">
    <property type="term" value="F:RNA nuclease activity"/>
    <property type="evidence" value="ECO:0007669"/>
    <property type="project" value="InterPro"/>
</dbReference>
<evidence type="ECO:0000313" key="10">
    <source>
        <dbReference type="EMBL" id="QTX04094.1"/>
    </source>
</evidence>
<evidence type="ECO:0000256" key="1">
    <source>
        <dbReference type="ARBA" id="ARBA00001946"/>
    </source>
</evidence>
<comment type="caution">
    <text evidence="8">Lacks conserved residue(s) required for the propagation of feature annotation.</text>
</comment>
<keyword evidence="8" id="KW-0800">Toxin</keyword>
<proteinExistence type="inferred from homology"/>
<dbReference type="InterPro" id="IPR050556">
    <property type="entry name" value="Type_II_TA_system_RNase"/>
</dbReference>
<sequence>MPADGTRSARIPRGLLDTNILIHLARLDQTVLPDEASVSAITFAELAAGIHATDDALERAARLDVLQRAEAVFEPLPFDAEAARSYGQVIAAVRNAGRSPRARVAEQMIAAIAASRGLPLYTTNVEDFLGLAHLLRVVPVGRPSD</sequence>
<reference evidence="10" key="1">
    <citation type="submission" date="2021-03" db="EMBL/GenBank/DDBJ databases">
        <title>Agromyces archimandritus sp. nov., isolated from the cockroach Archimandrita tessellata.</title>
        <authorList>
            <person name="Guzman J."/>
            <person name="Ortuzar M."/>
            <person name="Poehlein A."/>
            <person name="Daniel R."/>
            <person name="Trujillo M."/>
            <person name="Vilcinskas A."/>
        </authorList>
    </citation>
    <scope>NUCLEOTIDE SEQUENCE</scope>
    <source>
        <strain evidence="10">G127AT</strain>
    </source>
</reference>
<dbReference type="Gene3D" id="3.40.50.1010">
    <property type="entry name" value="5'-nuclease"/>
    <property type="match status" value="1"/>
</dbReference>
<keyword evidence="3 8" id="KW-0540">Nuclease</keyword>
<comment type="function">
    <text evidence="8">Toxic component of a toxin-antitoxin (TA) system. An RNase.</text>
</comment>
<keyword evidence="11" id="KW-1185">Reference proteome</keyword>
<dbReference type="KEGG" id="aarc:G127AT_12445"/>
<dbReference type="Proteomes" id="UP000671914">
    <property type="component" value="Chromosome"/>
</dbReference>
<dbReference type="PANTHER" id="PTHR33653:SF1">
    <property type="entry name" value="RIBONUCLEASE VAPC2"/>
    <property type="match status" value="1"/>
</dbReference>
<dbReference type="HAMAP" id="MF_00265">
    <property type="entry name" value="VapC_Nob1"/>
    <property type="match status" value="1"/>
</dbReference>
<dbReference type="CDD" id="cd18732">
    <property type="entry name" value="PIN_MtVapC4-C5_like"/>
    <property type="match status" value="1"/>
</dbReference>
<evidence type="ECO:0000256" key="2">
    <source>
        <dbReference type="ARBA" id="ARBA00022649"/>
    </source>
</evidence>
<dbReference type="InterPro" id="IPR022907">
    <property type="entry name" value="VapC_family"/>
</dbReference>
<feature type="binding site" evidence="8">
    <location>
        <position position="17"/>
    </location>
    <ligand>
        <name>Mg(2+)</name>
        <dbReference type="ChEBI" id="CHEBI:18420"/>
    </ligand>
</feature>
<dbReference type="PANTHER" id="PTHR33653">
    <property type="entry name" value="RIBONUCLEASE VAPC2"/>
    <property type="match status" value="1"/>
</dbReference>
<accession>A0A975FLF1</accession>
<evidence type="ECO:0000256" key="7">
    <source>
        <dbReference type="ARBA" id="ARBA00038093"/>
    </source>
</evidence>
<dbReference type="EMBL" id="CP071696">
    <property type="protein sequence ID" value="QTX04094.1"/>
    <property type="molecule type" value="Genomic_DNA"/>
</dbReference>
<feature type="domain" description="PIN" evidence="9">
    <location>
        <begin position="15"/>
        <end position="126"/>
    </location>
</feature>
<dbReference type="EC" id="3.1.-.-" evidence="8"/>
<keyword evidence="4 8" id="KW-0479">Metal-binding</keyword>
<dbReference type="AlphaFoldDB" id="A0A975FLF1"/>
<organism evidence="10 11">
    <name type="scientific">Agromyces archimandritae</name>
    <dbReference type="NCBI Taxonomy" id="2781962"/>
    <lineage>
        <taxon>Bacteria</taxon>
        <taxon>Bacillati</taxon>
        <taxon>Actinomycetota</taxon>
        <taxon>Actinomycetes</taxon>
        <taxon>Micrococcales</taxon>
        <taxon>Microbacteriaceae</taxon>
        <taxon>Agromyces</taxon>
    </lineage>
</organism>
<dbReference type="GO" id="GO:0090729">
    <property type="term" value="F:toxin activity"/>
    <property type="evidence" value="ECO:0007669"/>
    <property type="project" value="UniProtKB-KW"/>
</dbReference>
<evidence type="ECO:0000313" key="11">
    <source>
        <dbReference type="Proteomes" id="UP000671914"/>
    </source>
</evidence>
<evidence type="ECO:0000256" key="5">
    <source>
        <dbReference type="ARBA" id="ARBA00022801"/>
    </source>
</evidence>
<dbReference type="Pfam" id="PF01850">
    <property type="entry name" value="PIN"/>
    <property type="match status" value="1"/>
</dbReference>
<evidence type="ECO:0000259" key="9">
    <source>
        <dbReference type="Pfam" id="PF01850"/>
    </source>
</evidence>
<dbReference type="InterPro" id="IPR002716">
    <property type="entry name" value="PIN_dom"/>
</dbReference>
<name>A0A975FLF1_9MICO</name>
<keyword evidence="6 8" id="KW-0460">Magnesium</keyword>
<evidence type="ECO:0000256" key="4">
    <source>
        <dbReference type="ARBA" id="ARBA00022723"/>
    </source>
</evidence>
<evidence type="ECO:0000256" key="8">
    <source>
        <dbReference type="HAMAP-Rule" id="MF_00265"/>
    </source>
</evidence>
<dbReference type="RefSeq" id="WP_210897347.1">
    <property type="nucleotide sequence ID" value="NZ_CP071696.1"/>
</dbReference>
<dbReference type="InterPro" id="IPR029060">
    <property type="entry name" value="PIN-like_dom_sf"/>
</dbReference>
<protein>
    <recommendedName>
        <fullName evidence="8">Ribonuclease VapC</fullName>
        <shortName evidence="8">RNase VapC</shortName>
        <ecNumber evidence="8">3.1.-.-</ecNumber>
    </recommendedName>
    <alternativeName>
        <fullName evidence="8">Toxin VapC</fullName>
    </alternativeName>
</protein>
<comment type="similarity">
    <text evidence="7 8">Belongs to the PINc/VapC protein family.</text>
</comment>
<comment type="cofactor">
    <cofactor evidence="1 8">
        <name>Mg(2+)</name>
        <dbReference type="ChEBI" id="CHEBI:18420"/>
    </cofactor>
</comment>